<protein>
    <submittedName>
        <fullName evidence="2">Replication initiation factor</fullName>
    </submittedName>
</protein>
<keyword evidence="2" id="KW-0648">Protein biosynthesis</keyword>
<evidence type="ECO:0000256" key="1">
    <source>
        <dbReference type="SAM" id="MobiDB-lite"/>
    </source>
</evidence>
<dbReference type="Proteomes" id="UP000610558">
    <property type="component" value="Unassembled WGS sequence"/>
</dbReference>
<feature type="region of interest" description="Disordered" evidence="1">
    <location>
        <begin position="1"/>
        <end position="40"/>
    </location>
</feature>
<keyword evidence="2" id="KW-0396">Initiation factor</keyword>
<organism evidence="2 3">
    <name type="scientific">Spongiibacter pelagi</name>
    <dbReference type="NCBI Taxonomy" id="2760804"/>
    <lineage>
        <taxon>Bacteria</taxon>
        <taxon>Pseudomonadati</taxon>
        <taxon>Pseudomonadota</taxon>
        <taxon>Gammaproteobacteria</taxon>
        <taxon>Cellvibrionales</taxon>
        <taxon>Spongiibacteraceae</taxon>
        <taxon>Spongiibacter</taxon>
    </lineage>
</organism>
<evidence type="ECO:0000313" key="2">
    <source>
        <dbReference type="EMBL" id="MBD2859959.1"/>
    </source>
</evidence>
<name>A0A927C375_9GAMM</name>
<keyword evidence="3" id="KW-1185">Reference proteome</keyword>
<dbReference type="AlphaFoldDB" id="A0A927C375"/>
<proteinExistence type="predicted"/>
<dbReference type="GO" id="GO:0003743">
    <property type="term" value="F:translation initiation factor activity"/>
    <property type="evidence" value="ECO:0007669"/>
    <property type="project" value="UniProtKB-KW"/>
</dbReference>
<gene>
    <name evidence="2" type="ORF">IB286_13195</name>
</gene>
<accession>A0A927C375</accession>
<sequence>MYENSKDPQSNQAGGKRRAVGGFGAAMMPTHPERVGTDGGGAPLSNTAPSNCTDFLSDVSILRSGIDSLYVSCPGQITPEMEDRLQCLKESAQSVVAELRASAYLDLEGHRFEVKAQGKGLYSFCLVDNWFHLQISSRGSESLPMLYAQIRSEVLTCEGVKPVLLKLVRIAQALDSAAGGFQVSRVDVCTDFVTKLDPGKFPQEWWVGRIAKLNRYSEHGRFSGYTFGAGGDLSCRLYDKTLELTKSKKEYFYQVWTLNGWDLESKVWRLEFQFKRPVLKELDVCGVTDLLGDLAGLWDYATREWLQLKLPSLDQTRSRWPTNPFWVCLQEADWGEIDRHLWRVKTEREPQKHQLFVNGLGALSSYMAMTGVVDVDTGVQRFIRDARRYHVTRKGYERALDDHLLEKINEKAKRFNKIRSESSGEPESE</sequence>
<evidence type="ECO:0000313" key="3">
    <source>
        <dbReference type="Proteomes" id="UP000610558"/>
    </source>
</evidence>
<reference evidence="2" key="1">
    <citation type="submission" date="2020-09" db="EMBL/GenBank/DDBJ databases">
        <authorList>
            <person name="Yoon J.-W."/>
        </authorList>
    </citation>
    <scope>NUCLEOTIDE SEQUENCE</scope>
    <source>
        <strain evidence="2">KMU-158</strain>
    </source>
</reference>
<dbReference type="RefSeq" id="WP_190766343.1">
    <property type="nucleotide sequence ID" value="NZ_JACXLD010000009.1"/>
</dbReference>
<comment type="caution">
    <text evidence="2">The sequence shown here is derived from an EMBL/GenBank/DDBJ whole genome shotgun (WGS) entry which is preliminary data.</text>
</comment>
<dbReference type="EMBL" id="JACXLD010000009">
    <property type="protein sequence ID" value="MBD2859959.1"/>
    <property type="molecule type" value="Genomic_DNA"/>
</dbReference>